<dbReference type="AlphaFoldDB" id="A0AAV4D1P7"/>
<evidence type="ECO:0000256" key="1">
    <source>
        <dbReference type="SAM" id="MobiDB-lite"/>
    </source>
</evidence>
<dbReference type="Proteomes" id="UP000735302">
    <property type="component" value="Unassembled WGS sequence"/>
</dbReference>
<proteinExistence type="predicted"/>
<protein>
    <submittedName>
        <fullName evidence="2">Uncharacterized protein</fullName>
    </submittedName>
</protein>
<accession>A0AAV4D1P7</accession>
<sequence length="148" mass="16042">MKLEGTTERVQQLCVTACLNLVLRSDNAFGHGSEKSRAFRHVAVDKVEKALGLGNCGDRNVYIVKRYGTRGRTVKLCSHFTFGISHSFSSMVSSLSACLLKQCDLRLSGSPSGQGAGDGERARDKRVPADVRTDSLSTVPPMLPDAER</sequence>
<evidence type="ECO:0000313" key="2">
    <source>
        <dbReference type="EMBL" id="GFO37906.1"/>
    </source>
</evidence>
<evidence type="ECO:0000313" key="3">
    <source>
        <dbReference type="Proteomes" id="UP000735302"/>
    </source>
</evidence>
<dbReference type="EMBL" id="BLXT01007308">
    <property type="protein sequence ID" value="GFO37906.1"/>
    <property type="molecule type" value="Genomic_DNA"/>
</dbReference>
<name>A0AAV4D1P7_9GAST</name>
<comment type="caution">
    <text evidence="2">The sequence shown here is derived from an EMBL/GenBank/DDBJ whole genome shotgun (WGS) entry which is preliminary data.</text>
</comment>
<keyword evidence="3" id="KW-1185">Reference proteome</keyword>
<reference evidence="2 3" key="1">
    <citation type="journal article" date="2021" name="Elife">
        <title>Chloroplast acquisition without the gene transfer in kleptoplastic sea slugs, Plakobranchus ocellatus.</title>
        <authorList>
            <person name="Maeda T."/>
            <person name="Takahashi S."/>
            <person name="Yoshida T."/>
            <person name="Shimamura S."/>
            <person name="Takaki Y."/>
            <person name="Nagai Y."/>
            <person name="Toyoda A."/>
            <person name="Suzuki Y."/>
            <person name="Arimoto A."/>
            <person name="Ishii H."/>
            <person name="Satoh N."/>
            <person name="Nishiyama T."/>
            <person name="Hasebe M."/>
            <person name="Maruyama T."/>
            <person name="Minagawa J."/>
            <person name="Obokata J."/>
            <person name="Shigenobu S."/>
        </authorList>
    </citation>
    <scope>NUCLEOTIDE SEQUENCE [LARGE SCALE GENOMIC DNA]</scope>
</reference>
<feature type="compositionally biased region" description="Basic and acidic residues" evidence="1">
    <location>
        <begin position="118"/>
        <end position="133"/>
    </location>
</feature>
<feature type="region of interest" description="Disordered" evidence="1">
    <location>
        <begin position="110"/>
        <end position="148"/>
    </location>
</feature>
<organism evidence="2 3">
    <name type="scientific">Plakobranchus ocellatus</name>
    <dbReference type="NCBI Taxonomy" id="259542"/>
    <lineage>
        <taxon>Eukaryota</taxon>
        <taxon>Metazoa</taxon>
        <taxon>Spiralia</taxon>
        <taxon>Lophotrochozoa</taxon>
        <taxon>Mollusca</taxon>
        <taxon>Gastropoda</taxon>
        <taxon>Heterobranchia</taxon>
        <taxon>Euthyneura</taxon>
        <taxon>Panpulmonata</taxon>
        <taxon>Sacoglossa</taxon>
        <taxon>Placobranchoidea</taxon>
        <taxon>Plakobranchidae</taxon>
        <taxon>Plakobranchus</taxon>
    </lineage>
</organism>
<gene>
    <name evidence="2" type="ORF">PoB_006441100</name>
</gene>